<feature type="domain" description="HTH merR-type" evidence="5">
    <location>
        <begin position="1"/>
        <end position="71"/>
    </location>
</feature>
<organism evidence="6 7">
    <name type="scientific">Paenibacillus albus</name>
    <dbReference type="NCBI Taxonomy" id="2495582"/>
    <lineage>
        <taxon>Bacteria</taxon>
        <taxon>Bacillati</taxon>
        <taxon>Bacillota</taxon>
        <taxon>Bacilli</taxon>
        <taxon>Bacillales</taxon>
        <taxon>Paenibacillaceae</taxon>
        <taxon>Paenibacillus</taxon>
    </lineage>
</organism>
<name>A0A3S8ZYV1_9BACL</name>
<dbReference type="RefSeq" id="WP_126011918.1">
    <property type="nucleotide sequence ID" value="NZ_CP034437.1"/>
</dbReference>
<dbReference type="Pfam" id="PF07739">
    <property type="entry name" value="TipAS"/>
    <property type="match status" value="1"/>
</dbReference>
<dbReference type="InterPro" id="IPR000551">
    <property type="entry name" value="MerR-type_HTH_dom"/>
</dbReference>
<keyword evidence="1" id="KW-0805">Transcription regulation</keyword>
<reference evidence="7" key="1">
    <citation type="submission" date="2018-12" db="EMBL/GenBank/DDBJ databases">
        <title>Genome sequence of Peanibacillus sp.</title>
        <authorList>
            <person name="Subramani G."/>
            <person name="Srinivasan S."/>
            <person name="Kim M.K."/>
        </authorList>
    </citation>
    <scope>NUCLEOTIDE SEQUENCE [LARGE SCALE GENOMIC DNA]</scope>
    <source>
        <strain evidence="7">18JY67-1</strain>
    </source>
</reference>
<gene>
    <name evidence="6" type="ORF">EJC50_02255</name>
</gene>
<evidence type="ECO:0000313" key="7">
    <source>
        <dbReference type="Proteomes" id="UP000272528"/>
    </source>
</evidence>
<dbReference type="GO" id="GO:0003700">
    <property type="term" value="F:DNA-binding transcription factor activity"/>
    <property type="evidence" value="ECO:0007669"/>
    <property type="project" value="InterPro"/>
</dbReference>
<keyword evidence="3" id="KW-0010">Activator</keyword>
<dbReference type="PANTHER" id="PTHR30204:SF90">
    <property type="entry name" value="HTH-TYPE TRANSCRIPTIONAL ACTIVATOR MTA"/>
    <property type="match status" value="1"/>
</dbReference>
<dbReference type="Proteomes" id="UP000272528">
    <property type="component" value="Chromosome"/>
</dbReference>
<dbReference type="EMBL" id="CP034437">
    <property type="protein sequence ID" value="AZN38628.1"/>
    <property type="molecule type" value="Genomic_DNA"/>
</dbReference>
<dbReference type="SUPFAM" id="SSF89082">
    <property type="entry name" value="Antibiotic binding domain of TipA-like multidrug resistance regulators"/>
    <property type="match status" value="1"/>
</dbReference>
<evidence type="ECO:0000313" key="6">
    <source>
        <dbReference type="EMBL" id="AZN38628.1"/>
    </source>
</evidence>
<dbReference type="InterPro" id="IPR009061">
    <property type="entry name" value="DNA-bd_dom_put_sf"/>
</dbReference>
<dbReference type="AlphaFoldDB" id="A0A3S8ZYV1"/>
<proteinExistence type="predicted"/>
<accession>A0A3S8ZYV1</accession>
<evidence type="ECO:0000256" key="2">
    <source>
        <dbReference type="ARBA" id="ARBA00023125"/>
    </source>
</evidence>
<dbReference type="OrthoDB" id="9814833at2"/>
<sequence>MEYTVQKLGKLAGISTRTLRFYDEIGILKPARMNSSGYRIYGQAEVDRLQQILFYRELGVSLDQIKAMLTDPAFDRAATLLQHRQQLLARRNQLDALIANVDMTIASAEGRMAMTDKQKFEGFKKQMVDENEQKYGKEIREKYGEDAVNKSNAKLQNMTQEQYDEVTRLAKEVQDTLAEAVKQGDPASELAQRAADLHRQWLCFYWEKGKYSKEAHAGLAQMYVDDERFRAYYDANQPGAAEFLRDAIHIYTGAKQ</sequence>
<dbReference type="InterPro" id="IPR012925">
    <property type="entry name" value="TipAS_dom"/>
</dbReference>
<dbReference type="SMART" id="SM00422">
    <property type="entry name" value="HTH_MERR"/>
    <property type="match status" value="1"/>
</dbReference>
<dbReference type="CDD" id="cd01106">
    <property type="entry name" value="HTH_TipAL-Mta"/>
    <property type="match status" value="1"/>
</dbReference>
<evidence type="ECO:0000256" key="3">
    <source>
        <dbReference type="ARBA" id="ARBA00023159"/>
    </source>
</evidence>
<dbReference type="InterPro" id="IPR036244">
    <property type="entry name" value="TipA-like_antibiotic-bd"/>
</dbReference>
<evidence type="ECO:0000259" key="5">
    <source>
        <dbReference type="PROSITE" id="PS50937"/>
    </source>
</evidence>
<dbReference type="PROSITE" id="PS50937">
    <property type="entry name" value="HTH_MERR_2"/>
    <property type="match status" value="1"/>
</dbReference>
<dbReference type="Gene3D" id="1.10.1660.10">
    <property type="match status" value="1"/>
</dbReference>
<dbReference type="PRINTS" id="PR00040">
    <property type="entry name" value="HTHMERR"/>
</dbReference>
<dbReference type="SUPFAM" id="SSF46955">
    <property type="entry name" value="Putative DNA-binding domain"/>
    <property type="match status" value="1"/>
</dbReference>
<dbReference type="KEGG" id="palb:EJC50_02255"/>
<keyword evidence="2" id="KW-0238">DNA-binding</keyword>
<dbReference type="Gene3D" id="1.10.490.50">
    <property type="entry name" value="Antibiotic binding domain of TipA-like multidrug resistance regulators"/>
    <property type="match status" value="1"/>
</dbReference>
<evidence type="ECO:0000256" key="4">
    <source>
        <dbReference type="ARBA" id="ARBA00023163"/>
    </source>
</evidence>
<keyword evidence="7" id="KW-1185">Reference proteome</keyword>
<dbReference type="InterPro" id="IPR047057">
    <property type="entry name" value="MerR_fam"/>
</dbReference>
<dbReference type="Pfam" id="PF13411">
    <property type="entry name" value="MerR_1"/>
    <property type="match status" value="1"/>
</dbReference>
<dbReference type="GO" id="GO:0003677">
    <property type="term" value="F:DNA binding"/>
    <property type="evidence" value="ECO:0007669"/>
    <property type="project" value="UniProtKB-KW"/>
</dbReference>
<dbReference type="PANTHER" id="PTHR30204">
    <property type="entry name" value="REDOX-CYCLING DRUG-SENSING TRANSCRIPTIONAL ACTIVATOR SOXR"/>
    <property type="match status" value="1"/>
</dbReference>
<keyword evidence="4" id="KW-0804">Transcription</keyword>
<evidence type="ECO:0000256" key="1">
    <source>
        <dbReference type="ARBA" id="ARBA00023015"/>
    </source>
</evidence>
<protein>
    <submittedName>
        <fullName evidence="6">MerR family transcriptional regulator</fullName>
    </submittedName>
</protein>